<dbReference type="InterPro" id="IPR034829">
    <property type="entry name" value="DnaD-like_sf"/>
</dbReference>
<reference evidence="4 5" key="1">
    <citation type="journal article" date="2015" name="MBio">
        <title>Genome-Resolved Metagenomic Analysis Reveals Roles for Candidate Phyla and Other Microbial Community Members in Biogeochemical Transformations in Oil Reservoirs.</title>
        <authorList>
            <person name="Hu P."/>
            <person name="Tom L."/>
            <person name="Singh A."/>
            <person name="Thomas B.C."/>
            <person name="Baker B.J."/>
            <person name="Piceno Y.M."/>
            <person name="Andersen G.L."/>
            <person name="Banfield J.F."/>
        </authorList>
    </citation>
    <scope>NUCLEOTIDE SEQUENCE [LARGE SCALE GENOMIC DNA]</scope>
    <source>
        <strain evidence="4">46_16</strain>
    </source>
</reference>
<dbReference type="PANTHER" id="PTHR37293">
    <property type="entry name" value="PHAGE REPLICATION PROTEIN-RELATED"/>
    <property type="match status" value="1"/>
</dbReference>
<dbReference type="InterPro" id="IPR053162">
    <property type="entry name" value="DnaD"/>
</dbReference>
<dbReference type="SUPFAM" id="SSF158499">
    <property type="entry name" value="DnaD domain-like"/>
    <property type="match status" value="1"/>
</dbReference>
<evidence type="ECO:0000259" key="3">
    <source>
        <dbReference type="Pfam" id="PF07261"/>
    </source>
</evidence>
<feature type="compositionally biased region" description="Basic and acidic residues" evidence="2">
    <location>
        <begin position="205"/>
        <end position="221"/>
    </location>
</feature>
<evidence type="ECO:0000313" key="4">
    <source>
        <dbReference type="EMBL" id="KUK46371.1"/>
    </source>
</evidence>
<feature type="domain" description="DnaB/C C-terminal" evidence="3">
    <location>
        <begin position="148"/>
        <end position="205"/>
    </location>
</feature>
<dbReference type="AlphaFoldDB" id="A0A101FXU7"/>
<sequence>MTPQTTKLFKGFQEDNLDLVRLPEPFFSQLLPLIKSLTQLRLLLYFFWHIEQQESNIHFLKYSDLTSDPTLMAMIGTETTLREDLEILVDMGIVLEAQLSGEQELIYFINGPQGRAAVKAIEDGQWNNTDVERKPIQLTDQQPNIYGLYEENIGPITPLIAEILKEDEKTYPEAWIKEAIEIAVKRNVRNWKYVQAILDRWQNEGRGNEQNRRNDSQDPSRYRRSWLGKK</sequence>
<comment type="caution">
    <text evidence="4">The sequence shown here is derived from an EMBL/GenBank/DDBJ whole genome shotgun (WGS) entry which is preliminary data.</text>
</comment>
<organism evidence="4 5">
    <name type="scientific">Anaerolinea thermophila</name>
    <dbReference type="NCBI Taxonomy" id="167964"/>
    <lineage>
        <taxon>Bacteria</taxon>
        <taxon>Bacillati</taxon>
        <taxon>Chloroflexota</taxon>
        <taxon>Anaerolineae</taxon>
        <taxon>Anaerolineales</taxon>
        <taxon>Anaerolineaceae</taxon>
        <taxon>Anaerolinea</taxon>
    </lineage>
</organism>
<gene>
    <name evidence="4" type="ORF">XD73_0754</name>
</gene>
<evidence type="ECO:0000313" key="5">
    <source>
        <dbReference type="Proteomes" id="UP000064249"/>
    </source>
</evidence>
<dbReference type="EMBL" id="LGFU01000034">
    <property type="protein sequence ID" value="KUK46371.1"/>
    <property type="molecule type" value="Genomic_DNA"/>
</dbReference>
<evidence type="ECO:0000256" key="2">
    <source>
        <dbReference type="SAM" id="MobiDB-lite"/>
    </source>
</evidence>
<dbReference type="Gene3D" id="1.10.10.630">
    <property type="entry name" value="DnaD domain-like"/>
    <property type="match status" value="1"/>
</dbReference>
<comment type="similarity">
    <text evidence="1">Belongs to the DnaB/DnaD family.</text>
</comment>
<proteinExistence type="inferred from homology"/>
<feature type="region of interest" description="Disordered" evidence="2">
    <location>
        <begin position="205"/>
        <end position="230"/>
    </location>
</feature>
<accession>A0A101FXU7</accession>
<dbReference type="PANTHER" id="PTHR37293:SF5">
    <property type="entry name" value="DNA REPLICATION PROTEIN"/>
    <property type="match status" value="1"/>
</dbReference>
<dbReference type="Pfam" id="PF07261">
    <property type="entry name" value="DnaB_2"/>
    <property type="match status" value="1"/>
</dbReference>
<evidence type="ECO:0000256" key="1">
    <source>
        <dbReference type="ARBA" id="ARBA00093462"/>
    </source>
</evidence>
<dbReference type="NCBIfam" id="TIGR01446">
    <property type="entry name" value="DnaD_dom"/>
    <property type="match status" value="1"/>
</dbReference>
<name>A0A101FXU7_9CHLR</name>
<dbReference type="Proteomes" id="UP000064249">
    <property type="component" value="Unassembled WGS sequence"/>
</dbReference>
<dbReference type="InterPro" id="IPR006343">
    <property type="entry name" value="DnaB/C_C"/>
</dbReference>
<protein>
    <recommendedName>
        <fullName evidence="3">DnaB/C C-terminal domain-containing protein</fullName>
    </recommendedName>
</protein>